<dbReference type="Gene3D" id="2.130.10.10">
    <property type="entry name" value="YVTN repeat-like/Quinoprotein amine dehydrogenase"/>
    <property type="match status" value="1"/>
</dbReference>
<evidence type="ECO:0000256" key="8">
    <source>
        <dbReference type="ARBA" id="ARBA00022737"/>
    </source>
</evidence>
<evidence type="ECO:0000256" key="7">
    <source>
        <dbReference type="ARBA" id="ARBA00022574"/>
    </source>
</evidence>
<evidence type="ECO:0000256" key="13">
    <source>
        <dbReference type="PROSITE-ProRule" id="PRU00221"/>
    </source>
</evidence>
<keyword evidence="9" id="KW-0256">Endoplasmic reticulum</keyword>
<reference evidence="14" key="1">
    <citation type="submission" date="2023-04" db="EMBL/GenBank/DDBJ databases">
        <title>Ambrosiozyma monospora NBRC 1965.</title>
        <authorList>
            <person name="Ichikawa N."/>
            <person name="Sato H."/>
            <person name="Tonouchi N."/>
        </authorList>
    </citation>
    <scope>NUCLEOTIDE SEQUENCE</scope>
    <source>
        <strain evidence="14">NBRC 1965</strain>
    </source>
</reference>
<keyword evidence="6" id="KW-0813">Transport</keyword>
<dbReference type="GO" id="GO:0005789">
    <property type="term" value="C:endoplasmic reticulum membrane"/>
    <property type="evidence" value="ECO:0007669"/>
    <property type="project" value="UniProtKB-SubCell"/>
</dbReference>
<evidence type="ECO:0000256" key="11">
    <source>
        <dbReference type="ARBA" id="ARBA00022927"/>
    </source>
</evidence>
<dbReference type="AlphaFoldDB" id="A0A9W6Z034"/>
<feature type="repeat" description="WD" evidence="13">
    <location>
        <begin position="114"/>
        <end position="156"/>
    </location>
</feature>
<dbReference type="EMBL" id="BSXU01003100">
    <property type="protein sequence ID" value="GMG39687.1"/>
    <property type="molecule type" value="Genomic_DNA"/>
</dbReference>
<dbReference type="InterPro" id="IPR036322">
    <property type="entry name" value="WD40_repeat_dom_sf"/>
</dbReference>
<keyword evidence="11" id="KW-0653">Protein transport</keyword>
<dbReference type="InterPro" id="IPR015943">
    <property type="entry name" value="WD40/YVTN_repeat-like_dom_sf"/>
</dbReference>
<comment type="subcellular location">
    <subcellularLocation>
        <location evidence="1">Cytoplasmic vesicle</location>
        <location evidence="1">COPII-coated vesicle membrane</location>
        <topology evidence="1">Peripheral membrane protein</topology>
        <orientation evidence="1">Cytoplasmic side</orientation>
    </subcellularLocation>
    <subcellularLocation>
        <location evidence="2">Endoplasmic reticulum membrane</location>
        <topology evidence="2">Peripheral membrane protein</topology>
        <orientation evidence="2">Cytoplasmic side</orientation>
    </subcellularLocation>
</comment>
<dbReference type="SUPFAM" id="SSF50978">
    <property type="entry name" value="WD40 repeat-like"/>
    <property type="match status" value="1"/>
</dbReference>
<evidence type="ECO:0000256" key="12">
    <source>
        <dbReference type="ARBA" id="ARBA00025471"/>
    </source>
</evidence>
<dbReference type="GO" id="GO:0007029">
    <property type="term" value="P:endoplasmic reticulum organization"/>
    <property type="evidence" value="ECO:0007669"/>
    <property type="project" value="TreeGrafter"/>
</dbReference>
<comment type="caution">
    <text evidence="14">The sequence shown here is derived from an EMBL/GenBank/DDBJ whole genome shotgun (WGS) entry which is preliminary data.</text>
</comment>
<name>A0A9W6Z034_AMBMO</name>
<accession>A0A9W6Z034</accession>
<evidence type="ECO:0000256" key="1">
    <source>
        <dbReference type="ARBA" id="ARBA00004299"/>
    </source>
</evidence>
<dbReference type="PROSITE" id="PS50082">
    <property type="entry name" value="WD_REPEATS_2"/>
    <property type="match status" value="1"/>
</dbReference>
<comment type="function">
    <text evidence="12">Component of the coat protein complex II (COPII) which promotes the formation of transport vesicles from the endoplasmic reticulum (ER). The coat has two main functions, the physical deformation of the endoplasmic reticulum membrane into vesicles and the selection of cargo molecules.</text>
</comment>
<dbReference type="GO" id="GO:0090110">
    <property type="term" value="P:COPII-coated vesicle cargo loading"/>
    <property type="evidence" value="ECO:0007669"/>
    <property type="project" value="TreeGrafter"/>
</dbReference>
<dbReference type="GO" id="GO:0015031">
    <property type="term" value="P:protein transport"/>
    <property type="evidence" value="ECO:0007669"/>
    <property type="project" value="UniProtKB-KW"/>
</dbReference>
<evidence type="ECO:0000256" key="10">
    <source>
        <dbReference type="ARBA" id="ARBA00022892"/>
    </source>
</evidence>
<keyword evidence="7 13" id="KW-0853">WD repeat</keyword>
<dbReference type="PANTHER" id="PTHR13923:SF11">
    <property type="entry name" value="SECRETORY 31, ISOFORM D"/>
    <property type="match status" value="1"/>
</dbReference>
<evidence type="ECO:0000256" key="5">
    <source>
        <dbReference type="ARBA" id="ARBA00021236"/>
    </source>
</evidence>
<protein>
    <recommendedName>
        <fullName evidence="5">Protein transport protein SEC31</fullName>
    </recommendedName>
    <alternativeName>
        <fullName evidence="4">Protein transport protein sec31</fullName>
    </alternativeName>
</protein>
<keyword evidence="8" id="KW-0677">Repeat</keyword>
<evidence type="ECO:0000256" key="3">
    <source>
        <dbReference type="ARBA" id="ARBA00009358"/>
    </source>
</evidence>
<keyword evidence="15" id="KW-1185">Reference proteome</keyword>
<dbReference type="GO" id="GO:0005198">
    <property type="term" value="F:structural molecule activity"/>
    <property type="evidence" value="ECO:0007669"/>
    <property type="project" value="TreeGrafter"/>
</dbReference>
<evidence type="ECO:0000313" key="15">
    <source>
        <dbReference type="Proteomes" id="UP001165063"/>
    </source>
</evidence>
<evidence type="ECO:0000256" key="2">
    <source>
        <dbReference type="ARBA" id="ARBA00004397"/>
    </source>
</evidence>
<gene>
    <name evidence="14" type="ORF">Amon01_000554200</name>
</gene>
<dbReference type="InterPro" id="IPR001680">
    <property type="entry name" value="WD40_rpt"/>
</dbReference>
<dbReference type="Proteomes" id="UP001165063">
    <property type="component" value="Unassembled WGS sequence"/>
</dbReference>
<dbReference type="GO" id="GO:0070971">
    <property type="term" value="C:endoplasmic reticulum exit site"/>
    <property type="evidence" value="ECO:0007669"/>
    <property type="project" value="TreeGrafter"/>
</dbReference>
<evidence type="ECO:0000313" key="14">
    <source>
        <dbReference type="EMBL" id="GMG39687.1"/>
    </source>
</evidence>
<evidence type="ECO:0000256" key="6">
    <source>
        <dbReference type="ARBA" id="ARBA00022448"/>
    </source>
</evidence>
<organism evidence="14 15">
    <name type="scientific">Ambrosiozyma monospora</name>
    <name type="common">Yeast</name>
    <name type="synonym">Endomycopsis monosporus</name>
    <dbReference type="NCBI Taxonomy" id="43982"/>
    <lineage>
        <taxon>Eukaryota</taxon>
        <taxon>Fungi</taxon>
        <taxon>Dikarya</taxon>
        <taxon>Ascomycota</taxon>
        <taxon>Saccharomycotina</taxon>
        <taxon>Pichiomycetes</taxon>
        <taxon>Pichiales</taxon>
        <taxon>Pichiaceae</taxon>
        <taxon>Ambrosiozyma</taxon>
    </lineage>
</organism>
<dbReference type="OrthoDB" id="542917at2759"/>
<proteinExistence type="inferred from homology"/>
<dbReference type="GO" id="GO:0030127">
    <property type="term" value="C:COPII vesicle coat"/>
    <property type="evidence" value="ECO:0007669"/>
    <property type="project" value="TreeGrafter"/>
</dbReference>
<dbReference type="InterPro" id="IPR040251">
    <property type="entry name" value="SEC31-like"/>
</dbReference>
<keyword evidence="10" id="KW-0931">ER-Golgi transport</keyword>
<dbReference type="PANTHER" id="PTHR13923">
    <property type="entry name" value="SEC31-RELATED PROTEIN"/>
    <property type="match status" value="1"/>
</dbReference>
<sequence length="204" mass="22105">MVKVKEIPQTAAIAWSHTANPLLATGTLAGVMDDTFSSESVLQIHDPFAKESDKKPLAEGSIEGKFHSLSWSKPYDAYSKGLLAGGLENGLIQLWNSDKFLNNGDLKAAHVSDLKKHTSGVLKVAFNPIQHHILASSGHKGEILVWDTKKSTSFTPGQAISPLDKVSSLSWNNSMSHIFASAGNTGYASIWDLKAKREIQIPLQ</sequence>
<evidence type="ECO:0000256" key="4">
    <source>
        <dbReference type="ARBA" id="ARBA00013507"/>
    </source>
</evidence>
<comment type="similarity">
    <text evidence="3">Belongs to the WD repeat SEC31 family.</text>
</comment>
<evidence type="ECO:0000256" key="9">
    <source>
        <dbReference type="ARBA" id="ARBA00022824"/>
    </source>
</evidence>
<dbReference type="SMART" id="SM00320">
    <property type="entry name" value="WD40"/>
    <property type="match status" value="3"/>
</dbReference>